<accession>A0ABP0J1L1</accession>
<sequence>MAILQADPPNAEAVNAKGPRPDSEGRRATPLSWGAWLAAWLVWPAICALPLCLTWGETAYRSVFPGSWYDEVPVTPVLSGYGVADPRNVKPLGLILGLSAVAVGQFFMLIYHFLRRSSLLGRVHRVQPQVRDYFFSEGLKTHLGNPEGFGLLGSYLIGTWMLGWMPSSYYSFAGGINWKHVAAQLLLQDLIQCIMHYGEHKISTWVYQNSHKPHHRFTNPRLFDAFDGSLVDTICMILVPLVIVARLVPANVWSYMTFGTLYANWLVLIHSEFVHPWDEVFRKLGFGTAADHHVHHRLFVYNYGHLFMYWDRVMGTYRDPRRDPREALESECPTPPSAQLECPLKACGSFRLRNRVALQSAWHVVEVAFFVDIACKQQVHGWAVASGRCAGCACQNATQHVVPCGPELAIDGYWDPTRLQASQWISQCVSGTPACAPGEAWIGLQVQATSEVRCVHLLQSADPAYMAREVALEVIDEERGVWEVLAEYANLQGAVILNDGNYSWDVLSVPQACSSAVDCNGNGAPRGLPGSCACDCYEGFAGLSCNTCAPGFLQYPDCGRMPSSRIWRLVGLQQQTWHVQEVSLFQDLQCQSEVPLRSASQYLSMDGSTSQRAFDGQLDSTWIGNAALDEGTGPWLGVVLQHPVDVACVKVLQGEGRFGAEEIALELWVGNWSYELDWKDDNASNESNKSNETGIDEATLPHENSSENRSEGQWWRVRTWPDLSKRSRPALLQLTCDVGLPAAIHVLHDCGNNKQPWQQCMAWCEPGFSGPETSFLCLEDYSFRGITPACVPNECRLGIPTKVGLIIADGCAQLRTGETCTAFCGQGLSGEPLEYECSADGYLRESKSGQAGPHLMERGYGPWVAPAPSRQRRVPFCGRGLPEFSGLHTNSPFCRSGW</sequence>
<evidence type="ECO:0000259" key="7">
    <source>
        <dbReference type="PROSITE" id="PS01248"/>
    </source>
</evidence>
<keyword evidence="2 6" id="KW-0812">Transmembrane</keyword>
<dbReference type="PANTHER" id="PTHR11863">
    <property type="entry name" value="STEROL DESATURASE"/>
    <property type="match status" value="1"/>
</dbReference>
<evidence type="ECO:0000313" key="9">
    <source>
        <dbReference type="Proteomes" id="UP001642464"/>
    </source>
</evidence>
<keyword evidence="9" id="KW-1185">Reference proteome</keyword>
<organism evidence="8 9">
    <name type="scientific">Durusdinium trenchii</name>
    <dbReference type="NCBI Taxonomy" id="1381693"/>
    <lineage>
        <taxon>Eukaryota</taxon>
        <taxon>Sar</taxon>
        <taxon>Alveolata</taxon>
        <taxon>Dinophyceae</taxon>
        <taxon>Suessiales</taxon>
        <taxon>Symbiodiniaceae</taxon>
        <taxon>Durusdinium</taxon>
    </lineage>
</organism>
<dbReference type="InterPro" id="IPR050307">
    <property type="entry name" value="Sterol_Desaturase_Related"/>
</dbReference>
<keyword evidence="4 6" id="KW-0472">Membrane</keyword>
<comment type="subcellular location">
    <subcellularLocation>
        <location evidence="1">Membrane</location>
    </subcellularLocation>
</comment>
<feature type="domain" description="Laminin EGF-like" evidence="7">
    <location>
        <begin position="534"/>
        <end position="558"/>
    </location>
</feature>
<comment type="caution">
    <text evidence="8">The sequence shown here is derived from an EMBL/GenBank/DDBJ whole genome shotgun (WGS) entry which is preliminary data.</text>
</comment>
<feature type="transmembrane region" description="Helical" evidence="6">
    <location>
        <begin position="92"/>
        <end position="114"/>
    </location>
</feature>
<evidence type="ECO:0000313" key="8">
    <source>
        <dbReference type="EMBL" id="CAK9008224.1"/>
    </source>
</evidence>
<dbReference type="Proteomes" id="UP001642464">
    <property type="component" value="Unassembled WGS sequence"/>
</dbReference>
<dbReference type="GO" id="GO:0004497">
    <property type="term" value="F:monooxygenase activity"/>
    <property type="evidence" value="ECO:0007669"/>
    <property type="project" value="UniProtKB-KW"/>
</dbReference>
<feature type="transmembrane region" description="Helical" evidence="6">
    <location>
        <begin position="33"/>
        <end position="56"/>
    </location>
</feature>
<feature type="compositionally biased region" description="Polar residues" evidence="5">
    <location>
        <begin position="684"/>
        <end position="693"/>
    </location>
</feature>
<evidence type="ECO:0000256" key="5">
    <source>
        <dbReference type="SAM" id="MobiDB-lite"/>
    </source>
</evidence>
<reference evidence="8 9" key="1">
    <citation type="submission" date="2024-02" db="EMBL/GenBank/DDBJ databases">
        <authorList>
            <person name="Chen Y."/>
            <person name="Shah S."/>
            <person name="Dougan E. K."/>
            <person name="Thang M."/>
            <person name="Chan C."/>
        </authorList>
    </citation>
    <scope>NUCLEOTIDE SEQUENCE [LARGE SCALE GENOMIC DNA]</scope>
</reference>
<dbReference type="EMBL" id="CAXAMM010005692">
    <property type="protein sequence ID" value="CAK9008224.1"/>
    <property type="molecule type" value="Genomic_DNA"/>
</dbReference>
<dbReference type="InterPro" id="IPR002049">
    <property type="entry name" value="LE_dom"/>
</dbReference>
<evidence type="ECO:0000256" key="4">
    <source>
        <dbReference type="ARBA" id="ARBA00023136"/>
    </source>
</evidence>
<feature type="region of interest" description="Disordered" evidence="5">
    <location>
        <begin position="1"/>
        <end position="26"/>
    </location>
</feature>
<evidence type="ECO:0000256" key="1">
    <source>
        <dbReference type="ARBA" id="ARBA00004370"/>
    </source>
</evidence>
<dbReference type="CDD" id="cd00055">
    <property type="entry name" value="EGF_Lam"/>
    <property type="match status" value="1"/>
</dbReference>
<keyword evidence="3 6" id="KW-1133">Transmembrane helix</keyword>
<evidence type="ECO:0000256" key="3">
    <source>
        <dbReference type="ARBA" id="ARBA00022989"/>
    </source>
</evidence>
<evidence type="ECO:0000256" key="2">
    <source>
        <dbReference type="ARBA" id="ARBA00022692"/>
    </source>
</evidence>
<proteinExistence type="predicted"/>
<feature type="region of interest" description="Disordered" evidence="5">
    <location>
        <begin position="682"/>
        <end position="708"/>
    </location>
</feature>
<dbReference type="PROSITE" id="PS01248">
    <property type="entry name" value="EGF_LAM_1"/>
    <property type="match status" value="1"/>
</dbReference>
<keyword evidence="8" id="KW-0503">Monooxygenase</keyword>
<gene>
    <name evidence="8" type="ORF">SCF082_LOCUS9780</name>
</gene>
<dbReference type="Pfam" id="PF04116">
    <property type="entry name" value="FA_hydroxylase"/>
    <property type="match status" value="1"/>
</dbReference>
<protein>
    <submittedName>
        <fullName evidence="8">Alternative squalene epoxidase (AltSQE) (Alternative squalene monooxygenase)</fullName>
    </submittedName>
</protein>
<dbReference type="InterPro" id="IPR006694">
    <property type="entry name" value="Fatty_acid_hydroxylase"/>
</dbReference>
<evidence type="ECO:0000256" key="6">
    <source>
        <dbReference type="SAM" id="Phobius"/>
    </source>
</evidence>
<name>A0ABP0J1L1_9DINO</name>
<keyword evidence="8" id="KW-0560">Oxidoreductase</keyword>